<evidence type="ECO:0000313" key="3">
    <source>
        <dbReference type="Proteomes" id="UP000046393"/>
    </source>
</evidence>
<dbReference type="GO" id="GO:0006629">
    <property type="term" value="P:lipid metabolic process"/>
    <property type="evidence" value="ECO:0007669"/>
    <property type="project" value="InterPro"/>
</dbReference>
<dbReference type="Pfam" id="PF01764">
    <property type="entry name" value="Lipase_3"/>
    <property type="match status" value="1"/>
</dbReference>
<dbReference type="InterPro" id="IPR029058">
    <property type="entry name" value="AB_hydrolase_fold"/>
</dbReference>
<dbReference type="PANTHER" id="PTHR45908:SF15">
    <property type="entry name" value="FUNGAL LIPASE-LIKE DOMAIN-CONTAINING PROTEIN"/>
    <property type="match status" value="1"/>
</dbReference>
<feature type="chain" id="PRO_5005893387" evidence="1">
    <location>
        <begin position="18"/>
        <end position="371"/>
    </location>
</feature>
<feature type="domain" description="Fungal lipase-type" evidence="2">
    <location>
        <begin position="149"/>
        <end position="289"/>
    </location>
</feature>
<evidence type="ECO:0000313" key="4">
    <source>
        <dbReference type="WBParaSite" id="SMUV_0000776301-mRNA-1"/>
    </source>
</evidence>
<dbReference type="CDD" id="cd00519">
    <property type="entry name" value="Lipase_3"/>
    <property type="match status" value="1"/>
</dbReference>
<dbReference type="Gene3D" id="3.40.50.1820">
    <property type="entry name" value="alpha/beta hydrolase"/>
    <property type="match status" value="1"/>
</dbReference>
<evidence type="ECO:0000259" key="2">
    <source>
        <dbReference type="Pfam" id="PF01764"/>
    </source>
</evidence>
<dbReference type="WBParaSite" id="SMUV_0000776301-mRNA-1">
    <property type="protein sequence ID" value="SMUV_0000776301-mRNA-1"/>
    <property type="gene ID" value="SMUV_0000776301"/>
</dbReference>
<feature type="signal peptide" evidence="1">
    <location>
        <begin position="1"/>
        <end position="17"/>
    </location>
</feature>
<dbReference type="STRING" id="451379.A0A0N5ASJ4"/>
<dbReference type="SUPFAM" id="SSF53474">
    <property type="entry name" value="alpha/beta-Hydrolases"/>
    <property type="match status" value="1"/>
</dbReference>
<dbReference type="Proteomes" id="UP000046393">
    <property type="component" value="Unplaced"/>
</dbReference>
<dbReference type="InterPro" id="IPR002921">
    <property type="entry name" value="Fungal_lipase-type"/>
</dbReference>
<keyword evidence="3" id="KW-1185">Reference proteome</keyword>
<evidence type="ECO:0000256" key="1">
    <source>
        <dbReference type="SAM" id="SignalP"/>
    </source>
</evidence>
<dbReference type="AlphaFoldDB" id="A0A0N5ASJ4"/>
<keyword evidence="1" id="KW-0732">Signal</keyword>
<accession>A0A0N5ASJ4</accession>
<organism evidence="3 4">
    <name type="scientific">Syphacia muris</name>
    <dbReference type="NCBI Taxonomy" id="451379"/>
    <lineage>
        <taxon>Eukaryota</taxon>
        <taxon>Metazoa</taxon>
        <taxon>Ecdysozoa</taxon>
        <taxon>Nematoda</taxon>
        <taxon>Chromadorea</taxon>
        <taxon>Rhabditida</taxon>
        <taxon>Spirurina</taxon>
        <taxon>Oxyuridomorpha</taxon>
        <taxon>Oxyuroidea</taxon>
        <taxon>Oxyuridae</taxon>
        <taxon>Syphacia</taxon>
    </lineage>
</organism>
<sequence length="371" mass="41332">MLPLVLVAVIAIGYTNAGSVPLCKEIKDCATCAKSHIYVFGFKEHCRWCLETNTCGGPFACSKSASVVQREPFKCPTDVPTIKGRRYTDKLGRSLYALALASKSPDPKQCLTNTRPDVKILKQYEVECDASHNKCAGMLAVSEAAKSLYIVYRTTKEIKQLLTELVHTIVAQLGAWEKFEAGGGVITYFHSAFEKLFKEGGMRSELLKMKEKYPGYKVWVTGHSLGGSLASITALYLANKTVFPADRIRLVTFGEPRTGNLAFAKAVEDSLKFRFRVVHRDDVITNIPAAMDPNSMLITASIAERQPHFYRYLVHYNNDMKPEDDFTVCRYSEDHVCRNLATATNAMDHVSYFGINSDDFIKDNCTASLLA</sequence>
<reference evidence="4" key="1">
    <citation type="submission" date="2017-02" db="UniProtKB">
        <authorList>
            <consortium name="WormBaseParasite"/>
        </authorList>
    </citation>
    <scope>IDENTIFICATION</scope>
</reference>
<protein>
    <submittedName>
        <fullName evidence="4">Lipase_3 domain-containing protein</fullName>
    </submittedName>
</protein>
<proteinExistence type="predicted"/>
<name>A0A0N5ASJ4_9BILA</name>
<dbReference type="PANTHER" id="PTHR45908">
    <property type="entry name" value="PROTEIN CBG11750-RELATED"/>
    <property type="match status" value="1"/>
</dbReference>